<name>D1BAC6_SANKS</name>
<evidence type="ECO:0000313" key="7">
    <source>
        <dbReference type="Proteomes" id="UP000000322"/>
    </source>
</evidence>
<dbReference type="InterPro" id="IPR000524">
    <property type="entry name" value="Tscrpt_reg_HTH_GntR"/>
</dbReference>
<dbReference type="SMART" id="SM00345">
    <property type="entry name" value="HTH_GNTR"/>
    <property type="match status" value="1"/>
</dbReference>
<dbReference type="InterPro" id="IPR036390">
    <property type="entry name" value="WH_DNA-bd_sf"/>
</dbReference>
<dbReference type="OrthoDB" id="3567645at2"/>
<evidence type="ECO:0000259" key="5">
    <source>
        <dbReference type="PROSITE" id="PS50949"/>
    </source>
</evidence>
<dbReference type="RefSeq" id="WP_012865546.1">
    <property type="nucleotide sequence ID" value="NC_013521.1"/>
</dbReference>
<keyword evidence="3" id="KW-0804">Transcription</keyword>
<dbReference type="SUPFAM" id="SSF46785">
    <property type="entry name" value="Winged helix' DNA-binding domain"/>
    <property type="match status" value="1"/>
</dbReference>
<dbReference type="PANTHER" id="PTHR43537:SF24">
    <property type="entry name" value="GLUCONATE OPERON TRANSCRIPTIONAL REPRESSOR"/>
    <property type="match status" value="1"/>
</dbReference>
<dbReference type="InterPro" id="IPR036388">
    <property type="entry name" value="WH-like_DNA-bd_sf"/>
</dbReference>
<dbReference type="SUPFAM" id="SSF48008">
    <property type="entry name" value="GntR ligand-binding domain-like"/>
    <property type="match status" value="1"/>
</dbReference>
<dbReference type="PANTHER" id="PTHR43537">
    <property type="entry name" value="TRANSCRIPTIONAL REGULATOR, GNTR FAMILY"/>
    <property type="match status" value="1"/>
</dbReference>
<sequence length="253" mass="26152">MRTHERVLARIEADLSAGRWAVGERLPGERAMAEELGVSRPSVREALRVLEAMGIVRTAVGSGPDSGATVVNHPAAGLGSAVRLHLASGALPVHDVVELRVLLETWAVSSAARRTPAPSFDDAEALLDQMDAPGTSVEEFLELDTAFHVALAAASGNVLVEAVMLGLRGAIGAYVAEGTARLTDWPATAARLRSEHREVLRAVREGAAAEAGAAVAAHIDGFYREAGLERPGDAGGTAGPDGPGPADEVSARP</sequence>
<evidence type="ECO:0000313" key="6">
    <source>
        <dbReference type="EMBL" id="ACZ20477.1"/>
    </source>
</evidence>
<evidence type="ECO:0000256" key="2">
    <source>
        <dbReference type="ARBA" id="ARBA00023125"/>
    </source>
</evidence>
<keyword evidence="1" id="KW-0805">Transcription regulation</keyword>
<keyword evidence="7" id="KW-1185">Reference proteome</keyword>
<dbReference type="HOGENOM" id="CLU_017584_9_0_11"/>
<dbReference type="Proteomes" id="UP000000322">
    <property type="component" value="Chromosome"/>
</dbReference>
<reference evidence="6 7" key="1">
    <citation type="journal article" date="2009" name="Stand. Genomic Sci.">
        <title>Complete genome sequence of Sanguibacter keddieii type strain (ST-74).</title>
        <authorList>
            <person name="Ivanova N."/>
            <person name="Sikorski J."/>
            <person name="Sims D."/>
            <person name="Brettin T."/>
            <person name="Detter J.C."/>
            <person name="Han C."/>
            <person name="Lapidus A."/>
            <person name="Copeland A."/>
            <person name="Glavina Del Rio T."/>
            <person name="Nolan M."/>
            <person name="Chen F."/>
            <person name="Lucas S."/>
            <person name="Tice H."/>
            <person name="Cheng J.F."/>
            <person name="Bruce D."/>
            <person name="Goodwin L."/>
            <person name="Pitluck S."/>
            <person name="Pati A."/>
            <person name="Mavromatis K."/>
            <person name="Chen A."/>
            <person name="Palaniappan K."/>
            <person name="D'haeseleer P."/>
            <person name="Chain P."/>
            <person name="Bristow J."/>
            <person name="Eisen J.A."/>
            <person name="Markowitz V."/>
            <person name="Hugenholtz P."/>
            <person name="Goker M."/>
            <person name="Pukall R."/>
            <person name="Klenk H.P."/>
            <person name="Kyrpides N.C."/>
        </authorList>
    </citation>
    <scope>NUCLEOTIDE SEQUENCE [LARGE SCALE GENOMIC DNA]</scope>
    <source>
        <strain evidence="7">ATCC 51767 / DSM 10542 / NCFB 3025 / ST-74</strain>
    </source>
</reference>
<dbReference type="AlphaFoldDB" id="D1BAC6"/>
<proteinExistence type="predicted"/>
<dbReference type="PROSITE" id="PS50949">
    <property type="entry name" value="HTH_GNTR"/>
    <property type="match status" value="1"/>
</dbReference>
<evidence type="ECO:0000256" key="3">
    <source>
        <dbReference type="ARBA" id="ARBA00023163"/>
    </source>
</evidence>
<dbReference type="KEGG" id="ske:Sked_05160"/>
<dbReference type="EMBL" id="CP001819">
    <property type="protein sequence ID" value="ACZ20477.1"/>
    <property type="molecule type" value="Genomic_DNA"/>
</dbReference>
<dbReference type="SMART" id="SM00895">
    <property type="entry name" value="FCD"/>
    <property type="match status" value="1"/>
</dbReference>
<dbReference type="Gene3D" id="1.10.10.10">
    <property type="entry name" value="Winged helix-like DNA-binding domain superfamily/Winged helix DNA-binding domain"/>
    <property type="match status" value="1"/>
</dbReference>
<dbReference type="STRING" id="446469.Sked_05160"/>
<gene>
    <name evidence="6" type="ordered locus">Sked_05160</name>
</gene>
<dbReference type="InterPro" id="IPR008920">
    <property type="entry name" value="TF_FadR/GntR_C"/>
</dbReference>
<feature type="region of interest" description="Disordered" evidence="4">
    <location>
        <begin position="227"/>
        <end position="253"/>
    </location>
</feature>
<dbReference type="eggNOG" id="COG2186">
    <property type="taxonomic scope" value="Bacteria"/>
</dbReference>
<organism evidence="6 7">
    <name type="scientific">Sanguibacter keddieii (strain ATCC 51767 / DSM 10542 / NCFB 3025 / ST-74)</name>
    <dbReference type="NCBI Taxonomy" id="446469"/>
    <lineage>
        <taxon>Bacteria</taxon>
        <taxon>Bacillati</taxon>
        <taxon>Actinomycetota</taxon>
        <taxon>Actinomycetes</taxon>
        <taxon>Micrococcales</taxon>
        <taxon>Sanguibacteraceae</taxon>
        <taxon>Sanguibacter</taxon>
    </lineage>
</organism>
<accession>D1BAC6</accession>
<dbReference type="Gene3D" id="1.20.120.530">
    <property type="entry name" value="GntR ligand-binding domain-like"/>
    <property type="match status" value="1"/>
</dbReference>
<dbReference type="Pfam" id="PF07729">
    <property type="entry name" value="FCD"/>
    <property type="match status" value="1"/>
</dbReference>
<feature type="domain" description="HTH gntR-type" evidence="5">
    <location>
        <begin position="1"/>
        <end position="73"/>
    </location>
</feature>
<protein>
    <submittedName>
        <fullName evidence="6">Transcriptional regulator, GntR family</fullName>
    </submittedName>
</protein>
<evidence type="ECO:0000256" key="1">
    <source>
        <dbReference type="ARBA" id="ARBA00023015"/>
    </source>
</evidence>
<dbReference type="Pfam" id="PF00392">
    <property type="entry name" value="GntR"/>
    <property type="match status" value="1"/>
</dbReference>
<dbReference type="PRINTS" id="PR00035">
    <property type="entry name" value="HTHGNTR"/>
</dbReference>
<dbReference type="InterPro" id="IPR011711">
    <property type="entry name" value="GntR_C"/>
</dbReference>
<evidence type="ECO:0000256" key="4">
    <source>
        <dbReference type="SAM" id="MobiDB-lite"/>
    </source>
</evidence>
<dbReference type="CDD" id="cd07377">
    <property type="entry name" value="WHTH_GntR"/>
    <property type="match status" value="1"/>
</dbReference>
<dbReference type="GO" id="GO:0003700">
    <property type="term" value="F:DNA-binding transcription factor activity"/>
    <property type="evidence" value="ECO:0007669"/>
    <property type="project" value="InterPro"/>
</dbReference>
<keyword evidence="2" id="KW-0238">DNA-binding</keyword>
<dbReference type="GO" id="GO:0003677">
    <property type="term" value="F:DNA binding"/>
    <property type="evidence" value="ECO:0007669"/>
    <property type="project" value="UniProtKB-KW"/>
</dbReference>